<protein>
    <recommendedName>
        <fullName evidence="2">Phage head morphogenesis domain-containing protein</fullName>
    </recommendedName>
</protein>
<gene>
    <name evidence="3" type="ORF">GH807_13325</name>
</gene>
<accession>A0ABR6WNG1</accession>
<proteinExistence type="predicted"/>
<keyword evidence="4" id="KW-1185">Reference proteome</keyword>
<dbReference type="EMBL" id="WJBB01000019">
    <property type="protein sequence ID" value="MBC3798024.1"/>
    <property type="molecule type" value="Genomic_DNA"/>
</dbReference>
<sequence length="144" mass="16387">MLRKEMQEGEMNSKKKNNSESFIDEIKKVPEDVVSDFQNGKSISQCIALLANCENFKGKEKSELREWVYTANSLIINEKSAKYAEENNLKNATYKIITAGNELVCKRCESLSRKKFVLMDRKAGENCPPLHLGCKCAAAIYPEW</sequence>
<feature type="region of interest" description="Disordered" evidence="1">
    <location>
        <begin position="1"/>
        <end position="21"/>
    </location>
</feature>
<feature type="domain" description="Phage head morphogenesis" evidence="2">
    <location>
        <begin position="28"/>
        <end position="138"/>
    </location>
</feature>
<evidence type="ECO:0000313" key="3">
    <source>
        <dbReference type="EMBL" id="MBC3798024.1"/>
    </source>
</evidence>
<dbReference type="Pfam" id="PF04233">
    <property type="entry name" value="Phage_Mu_F"/>
    <property type="match status" value="1"/>
</dbReference>
<reference evidence="3 4" key="1">
    <citation type="journal article" date="2020" name="mSystems">
        <title>Defining Genomic and Predicted Metabolic Features of the Acetobacterium Genus.</title>
        <authorList>
            <person name="Ross D.E."/>
            <person name="Marshall C.W."/>
            <person name="Gulliver D."/>
            <person name="May H.D."/>
            <person name="Norman R.S."/>
        </authorList>
    </citation>
    <scope>NUCLEOTIDE SEQUENCE [LARGE SCALE GENOMIC DNA]</scope>
    <source>
        <strain evidence="3 4">DSM 9173</strain>
    </source>
</reference>
<dbReference type="InterPro" id="IPR006528">
    <property type="entry name" value="Phage_head_morphogenesis_dom"/>
</dbReference>
<organism evidence="3 4">
    <name type="scientific">Acetobacterium tundrae</name>
    <dbReference type="NCBI Taxonomy" id="132932"/>
    <lineage>
        <taxon>Bacteria</taxon>
        <taxon>Bacillati</taxon>
        <taxon>Bacillota</taxon>
        <taxon>Clostridia</taxon>
        <taxon>Eubacteriales</taxon>
        <taxon>Eubacteriaceae</taxon>
        <taxon>Acetobacterium</taxon>
    </lineage>
</organism>
<evidence type="ECO:0000259" key="2">
    <source>
        <dbReference type="Pfam" id="PF04233"/>
    </source>
</evidence>
<feature type="compositionally biased region" description="Basic and acidic residues" evidence="1">
    <location>
        <begin position="1"/>
        <end position="13"/>
    </location>
</feature>
<evidence type="ECO:0000313" key="4">
    <source>
        <dbReference type="Proteomes" id="UP000653358"/>
    </source>
</evidence>
<evidence type="ECO:0000256" key="1">
    <source>
        <dbReference type="SAM" id="MobiDB-lite"/>
    </source>
</evidence>
<dbReference type="Proteomes" id="UP000653358">
    <property type="component" value="Unassembled WGS sequence"/>
</dbReference>
<name>A0ABR6WNG1_9FIRM</name>
<comment type="caution">
    <text evidence="3">The sequence shown here is derived from an EMBL/GenBank/DDBJ whole genome shotgun (WGS) entry which is preliminary data.</text>
</comment>